<sequence>MLPIPFRFLSSLVTSPTQPGSPAPIRNPPITSSSPPPIRSLTPTPAGPRRMSDYYADLVTTFNRYNNLIITVQPVLGDTRMVVGDIDEHYRLRGQIRRLLTDLANLVHEKDVAFYRHRNGTAICPADHELQGWDDDDYNYDDDDTGVHNATALRCLPWSDRTAPSPPNRPPPLPSPYIDFPLQPLKSHEYFAVDLWLEKVETTARMNQWCEDRMYAEALVHATPAVQHWHRYRDTPIFPVTSPSEMDTWANFKRDLLEVLGGPDRQKAGEVALNHLTWDPAAPCRREDYFKYYSQVTLVTQRARLGPDRAKYHLVRVLPREWRDKVEATLNEADSPEVVYGRVRHIFDLYSEVPSTPTRPESPLDPDFKAFFMAVDWNRFLHGGPARDAGASSDY</sequence>
<accession>A0A9W8DLA6</accession>
<evidence type="ECO:0000313" key="3">
    <source>
        <dbReference type="Proteomes" id="UP001150569"/>
    </source>
</evidence>
<reference evidence="2" key="1">
    <citation type="submission" date="2022-07" db="EMBL/GenBank/DDBJ databases">
        <title>Phylogenomic reconstructions and comparative analyses of Kickxellomycotina fungi.</title>
        <authorList>
            <person name="Reynolds N.K."/>
            <person name="Stajich J.E."/>
            <person name="Barry K."/>
            <person name="Grigoriev I.V."/>
            <person name="Crous P."/>
            <person name="Smith M.E."/>
        </authorList>
    </citation>
    <scope>NUCLEOTIDE SEQUENCE</scope>
    <source>
        <strain evidence="2">RSA 861</strain>
    </source>
</reference>
<keyword evidence="3" id="KW-1185">Reference proteome</keyword>
<evidence type="ECO:0000256" key="1">
    <source>
        <dbReference type="SAM" id="MobiDB-lite"/>
    </source>
</evidence>
<organism evidence="2 3">
    <name type="scientific">Tieghemiomyces parasiticus</name>
    <dbReference type="NCBI Taxonomy" id="78921"/>
    <lineage>
        <taxon>Eukaryota</taxon>
        <taxon>Fungi</taxon>
        <taxon>Fungi incertae sedis</taxon>
        <taxon>Zoopagomycota</taxon>
        <taxon>Kickxellomycotina</taxon>
        <taxon>Dimargaritomycetes</taxon>
        <taxon>Dimargaritales</taxon>
        <taxon>Dimargaritaceae</taxon>
        <taxon>Tieghemiomyces</taxon>
    </lineage>
</organism>
<evidence type="ECO:0000313" key="2">
    <source>
        <dbReference type="EMBL" id="KAJ1907665.1"/>
    </source>
</evidence>
<proteinExistence type="predicted"/>
<feature type="region of interest" description="Disordered" evidence="1">
    <location>
        <begin position="14"/>
        <end position="48"/>
    </location>
</feature>
<name>A0A9W8DLA6_9FUNG</name>
<gene>
    <name evidence="2" type="ORF">IWQ60_011816</name>
</gene>
<protein>
    <submittedName>
        <fullName evidence="2">Uncharacterized protein</fullName>
    </submittedName>
</protein>
<dbReference type="Proteomes" id="UP001150569">
    <property type="component" value="Unassembled WGS sequence"/>
</dbReference>
<feature type="compositionally biased region" description="Low complexity" evidence="1">
    <location>
        <begin position="28"/>
        <end position="44"/>
    </location>
</feature>
<dbReference type="EMBL" id="JANBPT010001452">
    <property type="protein sequence ID" value="KAJ1907665.1"/>
    <property type="molecule type" value="Genomic_DNA"/>
</dbReference>
<comment type="caution">
    <text evidence="2">The sequence shown here is derived from an EMBL/GenBank/DDBJ whole genome shotgun (WGS) entry which is preliminary data.</text>
</comment>
<dbReference type="AlphaFoldDB" id="A0A9W8DLA6"/>